<dbReference type="Gene3D" id="1.20.120.550">
    <property type="entry name" value="Membrane associated eicosanoid/glutathione metabolism-like domain"/>
    <property type="match status" value="1"/>
</dbReference>
<dbReference type="RefSeq" id="WP_265047637.1">
    <property type="nucleotide sequence ID" value="NZ_CP100390.1"/>
</dbReference>
<protein>
    <submittedName>
        <fullName evidence="6">MAPEG family protein</fullName>
    </submittedName>
</protein>
<evidence type="ECO:0000313" key="6">
    <source>
        <dbReference type="EMBL" id="UZE96151.1"/>
    </source>
</evidence>
<dbReference type="InterPro" id="IPR001129">
    <property type="entry name" value="Membr-assoc_MAPEG"/>
</dbReference>
<dbReference type="InterPro" id="IPR023352">
    <property type="entry name" value="MAPEG-like_dom_sf"/>
</dbReference>
<evidence type="ECO:0000256" key="2">
    <source>
        <dbReference type="ARBA" id="ARBA00022692"/>
    </source>
</evidence>
<gene>
    <name evidence="6" type="ORF">NKI27_19215</name>
</gene>
<dbReference type="SUPFAM" id="SSF161084">
    <property type="entry name" value="MAPEG domain-like"/>
    <property type="match status" value="1"/>
</dbReference>
<dbReference type="PANTHER" id="PTHR35371:SF1">
    <property type="entry name" value="BLR7753 PROTEIN"/>
    <property type="match status" value="1"/>
</dbReference>
<dbReference type="Pfam" id="PF01124">
    <property type="entry name" value="MAPEG"/>
    <property type="match status" value="1"/>
</dbReference>
<feature type="transmembrane region" description="Helical" evidence="5">
    <location>
        <begin position="20"/>
        <end position="37"/>
    </location>
</feature>
<organism evidence="6 7">
    <name type="scientific">Alkalimarinus alittae</name>
    <dbReference type="NCBI Taxonomy" id="2961619"/>
    <lineage>
        <taxon>Bacteria</taxon>
        <taxon>Pseudomonadati</taxon>
        <taxon>Pseudomonadota</taxon>
        <taxon>Gammaproteobacteria</taxon>
        <taxon>Alteromonadales</taxon>
        <taxon>Alteromonadaceae</taxon>
        <taxon>Alkalimarinus</taxon>
    </lineage>
</organism>
<dbReference type="Proteomes" id="UP001163739">
    <property type="component" value="Chromosome"/>
</dbReference>
<evidence type="ECO:0000256" key="4">
    <source>
        <dbReference type="ARBA" id="ARBA00023136"/>
    </source>
</evidence>
<proteinExistence type="predicted"/>
<evidence type="ECO:0000256" key="1">
    <source>
        <dbReference type="ARBA" id="ARBA00004370"/>
    </source>
</evidence>
<dbReference type="EMBL" id="CP100390">
    <property type="protein sequence ID" value="UZE96151.1"/>
    <property type="molecule type" value="Genomic_DNA"/>
</dbReference>
<keyword evidence="7" id="KW-1185">Reference proteome</keyword>
<accession>A0ABY6N248</accession>
<sequence>MSVLQPNVIGTSHDNTIRGILFLIIIPLILAGINDYLRIKELGSFDNNYPREQSAKLTGLGARAWAAQQNSWEALIMYVPSVLVAHVVGADPVQSSYAAILFCTARVVHAGCYLLNIATLRSLSYFVTLGCCFWLFWLASNV</sequence>
<reference evidence="6" key="1">
    <citation type="submission" date="2022-06" db="EMBL/GenBank/DDBJ databases">
        <title>Alkalimarinus sp. nov., isolated from gut of a Alitta virens.</title>
        <authorList>
            <person name="Yang A.I."/>
            <person name="Shin N.-R."/>
        </authorList>
    </citation>
    <scope>NUCLEOTIDE SEQUENCE</scope>
    <source>
        <strain evidence="6">A2M4</strain>
    </source>
</reference>
<keyword evidence="4 5" id="KW-0472">Membrane</keyword>
<dbReference type="PANTHER" id="PTHR35371">
    <property type="entry name" value="INNER MEMBRANE PROTEIN"/>
    <property type="match status" value="1"/>
</dbReference>
<evidence type="ECO:0000313" key="7">
    <source>
        <dbReference type="Proteomes" id="UP001163739"/>
    </source>
</evidence>
<name>A0ABY6N248_9ALTE</name>
<keyword evidence="3 5" id="KW-1133">Transmembrane helix</keyword>
<feature type="transmembrane region" description="Helical" evidence="5">
    <location>
        <begin position="122"/>
        <end position="139"/>
    </location>
</feature>
<comment type="subcellular location">
    <subcellularLocation>
        <location evidence="1">Membrane</location>
    </subcellularLocation>
</comment>
<evidence type="ECO:0000256" key="3">
    <source>
        <dbReference type="ARBA" id="ARBA00022989"/>
    </source>
</evidence>
<evidence type="ECO:0000256" key="5">
    <source>
        <dbReference type="SAM" id="Phobius"/>
    </source>
</evidence>
<keyword evidence="2 5" id="KW-0812">Transmembrane</keyword>